<dbReference type="Proteomes" id="UP000324233">
    <property type="component" value="Chromosome"/>
</dbReference>
<gene>
    <name evidence="1" type="ORF">OJF2_26930</name>
</gene>
<dbReference type="RefSeq" id="WP_148594121.1">
    <property type="nucleotide sequence ID" value="NZ_CP042997.1"/>
</dbReference>
<dbReference type="OrthoDB" id="228638at2"/>
<evidence type="ECO:0000313" key="1">
    <source>
        <dbReference type="EMBL" id="QEH34158.1"/>
    </source>
</evidence>
<keyword evidence="2" id="KW-1185">Reference proteome</keyword>
<organism evidence="1 2">
    <name type="scientific">Aquisphaera giovannonii</name>
    <dbReference type="NCBI Taxonomy" id="406548"/>
    <lineage>
        <taxon>Bacteria</taxon>
        <taxon>Pseudomonadati</taxon>
        <taxon>Planctomycetota</taxon>
        <taxon>Planctomycetia</taxon>
        <taxon>Isosphaerales</taxon>
        <taxon>Isosphaeraceae</taxon>
        <taxon>Aquisphaera</taxon>
    </lineage>
</organism>
<reference evidence="1 2" key="1">
    <citation type="submission" date="2019-08" db="EMBL/GenBank/DDBJ databases">
        <title>Deep-cultivation of Planctomycetes and their phenomic and genomic characterization uncovers novel biology.</title>
        <authorList>
            <person name="Wiegand S."/>
            <person name="Jogler M."/>
            <person name="Boedeker C."/>
            <person name="Pinto D."/>
            <person name="Vollmers J."/>
            <person name="Rivas-Marin E."/>
            <person name="Kohn T."/>
            <person name="Peeters S.H."/>
            <person name="Heuer A."/>
            <person name="Rast P."/>
            <person name="Oberbeckmann S."/>
            <person name="Bunk B."/>
            <person name="Jeske O."/>
            <person name="Meyerdierks A."/>
            <person name="Storesund J.E."/>
            <person name="Kallscheuer N."/>
            <person name="Luecker S."/>
            <person name="Lage O.M."/>
            <person name="Pohl T."/>
            <person name="Merkel B.J."/>
            <person name="Hornburger P."/>
            <person name="Mueller R.-W."/>
            <person name="Bruemmer F."/>
            <person name="Labrenz M."/>
            <person name="Spormann A.M."/>
            <person name="Op den Camp H."/>
            <person name="Overmann J."/>
            <person name="Amann R."/>
            <person name="Jetten M.S.M."/>
            <person name="Mascher T."/>
            <person name="Medema M.H."/>
            <person name="Devos D.P."/>
            <person name="Kaster A.-K."/>
            <person name="Ovreas L."/>
            <person name="Rohde M."/>
            <person name="Galperin M.Y."/>
            <person name="Jogler C."/>
        </authorList>
    </citation>
    <scope>NUCLEOTIDE SEQUENCE [LARGE SCALE GENOMIC DNA]</scope>
    <source>
        <strain evidence="1 2">OJF2</strain>
    </source>
</reference>
<name>A0A5B9W0R9_9BACT</name>
<dbReference type="AlphaFoldDB" id="A0A5B9W0R9"/>
<dbReference type="KEGG" id="agv:OJF2_26930"/>
<proteinExistence type="predicted"/>
<protein>
    <submittedName>
        <fullName evidence="1">Uncharacterized protein</fullName>
    </submittedName>
</protein>
<dbReference type="EMBL" id="CP042997">
    <property type="protein sequence ID" value="QEH34158.1"/>
    <property type="molecule type" value="Genomic_DNA"/>
</dbReference>
<sequence>MFRDEVELPIAAKEPGGGRAVTVVQGIPAGRHTLEVRARPRNVGSATAGSPVEAVRVYRPPVAAGP</sequence>
<accession>A0A5B9W0R9</accession>
<evidence type="ECO:0000313" key="2">
    <source>
        <dbReference type="Proteomes" id="UP000324233"/>
    </source>
</evidence>